<accession>A0AAF0ZVW9</accession>
<feature type="non-terminal residue" evidence="1">
    <location>
        <position position="1"/>
    </location>
</feature>
<keyword evidence="2" id="KW-1185">Reference proteome</keyword>
<proteinExistence type="predicted"/>
<evidence type="ECO:0000313" key="2">
    <source>
        <dbReference type="Proteomes" id="UP001234989"/>
    </source>
</evidence>
<name>A0AAF0ZVW9_SOLVR</name>
<reference evidence="1" key="1">
    <citation type="submission" date="2023-08" db="EMBL/GenBank/DDBJ databases">
        <title>A de novo genome assembly of Solanum verrucosum Schlechtendal, a Mexican diploid species geographically isolated from the other diploid A-genome species in potato relatives.</title>
        <authorList>
            <person name="Hosaka K."/>
        </authorList>
    </citation>
    <scope>NUCLEOTIDE SEQUENCE</scope>
    <source>
        <tissue evidence="1">Young leaves</tissue>
    </source>
</reference>
<dbReference type="EMBL" id="CP133621">
    <property type="protein sequence ID" value="WMV51320.1"/>
    <property type="molecule type" value="Genomic_DNA"/>
</dbReference>
<organism evidence="1 2">
    <name type="scientific">Solanum verrucosum</name>
    <dbReference type="NCBI Taxonomy" id="315347"/>
    <lineage>
        <taxon>Eukaryota</taxon>
        <taxon>Viridiplantae</taxon>
        <taxon>Streptophyta</taxon>
        <taxon>Embryophyta</taxon>
        <taxon>Tracheophyta</taxon>
        <taxon>Spermatophyta</taxon>
        <taxon>Magnoliopsida</taxon>
        <taxon>eudicotyledons</taxon>
        <taxon>Gunneridae</taxon>
        <taxon>Pentapetalae</taxon>
        <taxon>asterids</taxon>
        <taxon>lamiids</taxon>
        <taxon>Solanales</taxon>
        <taxon>Solanaceae</taxon>
        <taxon>Solanoideae</taxon>
        <taxon>Solaneae</taxon>
        <taxon>Solanum</taxon>
    </lineage>
</organism>
<dbReference type="AlphaFoldDB" id="A0AAF0ZVW9"/>
<protein>
    <submittedName>
        <fullName evidence="1">Uncharacterized protein</fullName>
    </submittedName>
</protein>
<evidence type="ECO:0000313" key="1">
    <source>
        <dbReference type="EMBL" id="WMV51320.1"/>
    </source>
</evidence>
<gene>
    <name evidence="1" type="ORF">MTR67_044705</name>
</gene>
<dbReference type="Proteomes" id="UP001234989">
    <property type="component" value="Chromosome 10"/>
</dbReference>
<sequence>AGVALGIKLGPEGGLELGPVAGLELGPTVKLVPETGAPR</sequence>